<evidence type="ECO:0000256" key="1">
    <source>
        <dbReference type="ARBA" id="ARBA00000085"/>
    </source>
</evidence>
<dbReference type="EMBL" id="BSBI01000015">
    <property type="protein sequence ID" value="GLF98641.1"/>
    <property type="molecule type" value="Genomic_DNA"/>
</dbReference>
<dbReference type="InterPro" id="IPR005467">
    <property type="entry name" value="His_kinase_dom"/>
</dbReference>
<keyword evidence="8 10" id="KW-1133">Transmembrane helix</keyword>
<dbReference type="PROSITE" id="PS50885">
    <property type="entry name" value="HAMP"/>
    <property type="match status" value="1"/>
</dbReference>
<dbReference type="InterPro" id="IPR050428">
    <property type="entry name" value="TCS_sensor_his_kinase"/>
</dbReference>
<dbReference type="CDD" id="cd06225">
    <property type="entry name" value="HAMP"/>
    <property type="match status" value="1"/>
</dbReference>
<dbReference type="GO" id="GO:0016301">
    <property type="term" value="F:kinase activity"/>
    <property type="evidence" value="ECO:0007669"/>
    <property type="project" value="UniProtKB-KW"/>
</dbReference>
<keyword evidence="14" id="KW-1185">Reference proteome</keyword>
<dbReference type="CDD" id="cd00075">
    <property type="entry name" value="HATPase"/>
    <property type="match status" value="1"/>
</dbReference>
<feature type="transmembrane region" description="Helical" evidence="10">
    <location>
        <begin position="36"/>
        <end position="62"/>
    </location>
</feature>
<dbReference type="Gene3D" id="1.10.287.130">
    <property type="match status" value="1"/>
</dbReference>
<dbReference type="PROSITE" id="PS50109">
    <property type="entry name" value="HIS_KIN"/>
    <property type="match status" value="1"/>
</dbReference>
<evidence type="ECO:0000256" key="6">
    <source>
        <dbReference type="ARBA" id="ARBA00022692"/>
    </source>
</evidence>
<reference evidence="13 14" key="1">
    <citation type="submission" date="2022-10" db="EMBL/GenBank/DDBJ databases">
        <title>Draft genome sequence of Streptomyces sp. YSPA8.</title>
        <authorList>
            <person name="Moriuchi R."/>
            <person name="Dohra H."/>
            <person name="Yamamura H."/>
            <person name="Kodani S."/>
        </authorList>
    </citation>
    <scope>NUCLEOTIDE SEQUENCE [LARGE SCALE GENOMIC DNA]</scope>
    <source>
        <strain evidence="13 14">YSPA8</strain>
    </source>
</reference>
<dbReference type="Pfam" id="PF02518">
    <property type="entry name" value="HATPase_c"/>
    <property type="match status" value="1"/>
</dbReference>
<evidence type="ECO:0000256" key="10">
    <source>
        <dbReference type="SAM" id="Phobius"/>
    </source>
</evidence>
<evidence type="ECO:0000256" key="7">
    <source>
        <dbReference type="ARBA" id="ARBA00022777"/>
    </source>
</evidence>
<dbReference type="SUPFAM" id="SSF158472">
    <property type="entry name" value="HAMP domain-like"/>
    <property type="match status" value="1"/>
</dbReference>
<evidence type="ECO:0000259" key="11">
    <source>
        <dbReference type="PROSITE" id="PS50109"/>
    </source>
</evidence>
<keyword evidence="9" id="KW-0902">Two-component regulatory system</keyword>
<dbReference type="RefSeq" id="WP_323450610.1">
    <property type="nucleotide sequence ID" value="NZ_BSBI01000015.1"/>
</dbReference>
<sequence length="389" mass="41120">MSAAAQHPAGVLTPGDPAAGPLLVWRRRRLTARWRLTLSYAFFTLVAGSASLAMIITAMRFIPNYPLTASNPRDRPVAPTRNQIMDALIEASGYALILLGIVGLTAGYVIAGRVLRPLQSITAAAHQAATGALDHRIGLTGRRDEFTDLSDAFDHMLDRLQEAFEMQQRFAANASHELRTPLSITRAMLDVARADPEGQDWDRLTTRLDETNQRGIEIVEALLQLSSLSHEPLRPRPLELAGVAGEALELVREEAADRGVAVTAELGETWVTGHDVLLRQVAVNLLQNAIRHNLPSGGSLTLTTGTDPAGGALLTVRNTGPVLSAAAVATFTEPFLRGQGRTTTAGRRGHGLGLSIAAAITGRHGGALTLAPGAAGGLTASLRLPSAPG</sequence>
<dbReference type="SMART" id="SM00304">
    <property type="entry name" value="HAMP"/>
    <property type="match status" value="1"/>
</dbReference>
<protein>
    <recommendedName>
        <fullName evidence="3">histidine kinase</fullName>
        <ecNumber evidence="3">2.7.13.3</ecNumber>
    </recommendedName>
</protein>
<name>A0ABQ5P7R9_9ACTN</name>
<feature type="transmembrane region" description="Helical" evidence="10">
    <location>
        <begin position="91"/>
        <end position="111"/>
    </location>
</feature>
<dbReference type="InterPro" id="IPR003660">
    <property type="entry name" value="HAMP_dom"/>
</dbReference>
<dbReference type="SMART" id="SM00387">
    <property type="entry name" value="HATPase_c"/>
    <property type="match status" value="1"/>
</dbReference>
<evidence type="ECO:0000256" key="5">
    <source>
        <dbReference type="ARBA" id="ARBA00022679"/>
    </source>
</evidence>
<dbReference type="PANTHER" id="PTHR45436:SF5">
    <property type="entry name" value="SENSOR HISTIDINE KINASE TRCS"/>
    <property type="match status" value="1"/>
</dbReference>
<feature type="domain" description="Histidine kinase" evidence="11">
    <location>
        <begin position="173"/>
        <end position="388"/>
    </location>
</feature>
<dbReference type="InterPro" id="IPR003594">
    <property type="entry name" value="HATPase_dom"/>
</dbReference>
<feature type="domain" description="HAMP" evidence="12">
    <location>
        <begin position="112"/>
        <end position="165"/>
    </location>
</feature>
<dbReference type="InterPro" id="IPR036097">
    <property type="entry name" value="HisK_dim/P_sf"/>
</dbReference>
<comment type="caution">
    <text evidence="13">The sequence shown here is derived from an EMBL/GenBank/DDBJ whole genome shotgun (WGS) entry which is preliminary data.</text>
</comment>
<dbReference type="Pfam" id="PF00672">
    <property type="entry name" value="HAMP"/>
    <property type="match status" value="1"/>
</dbReference>
<dbReference type="InterPro" id="IPR036890">
    <property type="entry name" value="HATPase_C_sf"/>
</dbReference>
<evidence type="ECO:0000259" key="12">
    <source>
        <dbReference type="PROSITE" id="PS50885"/>
    </source>
</evidence>
<dbReference type="Gene3D" id="3.30.565.10">
    <property type="entry name" value="Histidine kinase-like ATPase, C-terminal domain"/>
    <property type="match status" value="1"/>
</dbReference>
<evidence type="ECO:0000313" key="14">
    <source>
        <dbReference type="Proteomes" id="UP001291653"/>
    </source>
</evidence>
<keyword evidence="7 13" id="KW-0418">Kinase</keyword>
<organism evidence="13 14">
    <name type="scientific">Streptomyces yaizuensis</name>
    <dbReference type="NCBI Taxonomy" id="2989713"/>
    <lineage>
        <taxon>Bacteria</taxon>
        <taxon>Bacillati</taxon>
        <taxon>Actinomycetota</taxon>
        <taxon>Actinomycetes</taxon>
        <taxon>Kitasatosporales</taxon>
        <taxon>Streptomycetaceae</taxon>
        <taxon>Streptomyces</taxon>
    </lineage>
</organism>
<evidence type="ECO:0000256" key="8">
    <source>
        <dbReference type="ARBA" id="ARBA00022989"/>
    </source>
</evidence>
<keyword evidence="6 10" id="KW-0812">Transmembrane</keyword>
<comment type="catalytic activity">
    <reaction evidence="1">
        <text>ATP + protein L-histidine = ADP + protein N-phospho-L-histidine.</text>
        <dbReference type="EC" id="2.7.13.3"/>
    </reaction>
</comment>
<dbReference type="EC" id="2.7.13.3" evidence="3"/>
<evidence type="ECO:0000256" key="9">
    <source>
        <dbReference type="ARBA" id="ARBA00023012"/>
    </source>
</evidence>
<dbReference type="Gene3D" id="6.10.340.10">
    <property type="match status" value="1"/>
</dbReference>
<dbReference type="InterPro" id="IPR003661">
    <property type="entry name" value="HisK_dim/P_dom"/>
</dbReference>
<keyword evidence="4" id="KW-0597">Phosphoprotein</keyword>
<dbReference type="SMART" id="SM00388">
    <property type="entry name" value="HisKA"/>
    <property type="match status" value="1"/>
</dbReference>
<dbReference type="SUPFAM" id="SSF47384">
    <property type="entry name" value="Homodimeric domain of signal transducing histidine kinase"/>
    <property type="match status" value="1"/>
</dbReference>
<gene>
    <name evidence="13" type="ORF">SYYSPA8_30110</name>
</gene>
<evidence type="ECO:0000256" key="2">
    <source>
        <dbReference type="ARBA" id="ARBA00004236"/>
    </source>
</evidence>
<evidence type="ECO:0000256" key="3">
    <source>
        <dbReference type="ARBA" id="ARBA00012438"/>
    </source>
</evidence>
<keyword evidence="5" id="KW-0808">Transferase</keyword>
<comment type="subcellular location">
    <subcellularLocation>
        <location evidence="2">Cell membrane</location>
    </subcellularLocation>
</comment>
<proteinExistence type="predicted"/>
<evidence type="ECO:0000313" key="13">
    <source>
        <dbReference type="EMBL" id="GLF98641.1"/>
    </source>
</evidence>
<dbReference type="Proteomes" id="UP001291653">
    <property type="component" value="Unassembled WGS sequence"/>
</dbReference>
<dbReference type="SUPFAM" id="SSF55874">
    <property type="entry name" value="ATPase domain of HSP90 chaperone/DNA topoisomerase II/histidine kinase"/>
    <property type="match status" value="1"/>
</dbReference>
<evidence type="ECO:0000256" key="4">
    <source>
        <dbReference type="ARBA" id="ARBA00022553"/>
    </source>
</evidence>
<keyword evidence="10" id="KW-0472">Membrane</keyword>
<dbReference type="Pfam" id="PF00512">
    <property type="entry name" value="HisKA"/>
    <property type="match status" value="1"/>
</dbReference>
<accession>A0ABQ5P7R9</accession>
<dbReference type="PANTHER" id="PTHR45436">
    <property type="entry name" value="SENSOR HISTIDINE KINASE YKOH"/>
    <property type="match status" value="1"/>
</dbReference>
<dbReference type="CDD" id="cd00082">
    <property type="entry name" value="HisKA"/>
    <property type="match status" value="1"/>
</dbReference>